<dbReference type="AlphaFoldDB" id="A0A2A2AUR9"/>
<keyword evidence="1" id="KW-0812">Transmembrane</keyword>
<keyword evidence="1" id="KW-0472">Membrane</keyword>
<feature type="transmembrane region" description="Helical" evidence="1">
    <location>
        <begin position="51"/>
        <end position="79"/>
    </location>
</feature>
<name>A0A2A2AUR9_9BURK</name>
<dbReference type="Pfam" id="PF05356">
    <property type="entry name" value="Phage_Coat_B"/>
    <property type="match status" value="1"/>
</dbReference>
<protein>
    <submittedName>
        <fullName evidence="2">Uncharacterized protein</fullName>
    </submittedName>
</protein>
<proteinExistence type="predicted"/>
<evidence type="ECO:0000313" key="2">
    <source>
        <dbReference type="EMBL" id="PAT41399.1"/>
    </source>
</evidence>
<evidence type="ECO:0000256" key="1">
    <source>
        <dbReference type="SAM" id="Phobius"/>
    </source>
</evidence>
<sequence length="86" mass="8823">MTITTLVPKAVASRSRNVVKRLGLTAAAVAAPLVLVGNANAQSFSIDAAPIVSVITGAVTTVSAIGVAVLSLVVVIRLFKWVQRVL</sequence>
<reference evidence="2 3" key="1">
    <citation type="submission" date="2017-08" db="EMBL/GenBank/DDBJ databases">
        <title>WGS of Clinical strains of the CDC Group NO-1 linked to zoonotic infections in humans.</title>
        <authorList>
            <person name="Bernier A.-M."/>
            <person name="Bernard K."/>
        </authorList>
    </citation>
    <scope>NUCLEOTIDE SEQUENCE [LARGE SCALE GENOMIC DNA]</scope>
    <source>
        <strain evidence="2 3">NML79-0751</strain>
    </source>
</reference>
<dbReference type="InterPro" id="IPR008020">
    <property type="entry name" value="G8P"/>
</dbReference>
<gene>
    <name evidence="2" type="ORF">CK623_00160</name>
</gene>
<organism evidence="2 3">
    <name type="scientific">Vandammella animalimorsus</name>
    <dbReference type="NCBI Taxonomy" id="2029117"/>
    <lineage>
        <taxon>Bacteria</taxon>
        <taxon>Pseudomonadati</taxon>
        <taxon>Pseudomonadota</taxon>
        <taxon>Betaproteobacteria</taxon>
        <taxon>Burkholderiales</taxon>
        <taxon>Comamonadaceae</taxon>
        <taxon>Vandammella</taxon>
    </lineage>
</organism>
<dbReference type="Proteomes" id="UP000218644">
    <property type="component" value="Unassembled WGS sequence"/>
</dbReference>
<dbReference type="RefSeq" id="WP_095555882.1">
    <property type="nucleotide sequence ID" value="NZ_NSJD01000001.1"/>
</dbReference>
<dbReference type="SUPFAM" id="SSF57987">
    <property type="entry name" value="Inovirus (filamentous phage) major coat protein"/>
    <property type="match status" value="1"/>
</dbReference>
<evidence type="ECO:0000313" key="3">
    <source>
        <dbReference type="Proteomes" id="UP000218644"/>
    </source>
</evidence>
<keyword evidence="1" id="KW-1133">Transmembrane helix</keyword>
<comment type="caution">
    <text evidence="2">The sequence shown here is derived from an EMBL/GenBank/DDBJ whole genome shotgun (WGS) entry which is preliminary data.</text>
</comment>
<dbReference type="EMBL" id="NSJD01000001">
    <property type="protein sequence ID" value="PAT41399.1"/>
    <property type="molecule type" value="Genomic_DNA"/>
</dbReference>
<accession>A0A2A2AUR9</accession>